<keyword evidence="2" id="KW-1185">Reference proteome</keyword>
<name>A0A087T7G5_STEMI</name>
<evidence type="ECO:0000313" key="2">
    <source>
        <dbReference type="Proteomes" id="UP000054359"/>
    </source>
</evidence>
<gene>
    <name evidence="1" type="ORF">X975_23395</name>
</gene>
<dbReference type="EMBL" id="KK113790">
    <property type="protein sequence ID" value="KFM61054.1"/>
    <property type="molecule type" value="Genomic_DNA"/>
</dbReference>
<organism evidence="1 2">
    <name type="scientific">Stegodyphus mimosarum</name>
    <name type="common">African social velvet spider</name>
    <dbReference type="NCBI Taxonomy" id="407821"/>
    <lineage>
        <taxon>Eukaryota</taxon>
        <taxon>Metazoa</taxon>
        <taxon>Ecdysozoa</taxon>
        <taxon>Arthropoda</taxon>
        <taxon>Chelicerata</taxon>
        <taxon>Arachnida</taxon>
        <taxon>Araneae</taxon>
        <taxon>Araneomorphae</taxon>
        <taxon>Entelegynae</taxon>
        <taxon>Eresoidea</taxon>
        <taxon>Eresidae</taxon>
        <taxon>Stegodyphus</taxon>
    </lineage>
</organism>
<evidence type="ECO:0000313" key="1">
    <source>
        <dbReference type="EMBL" id="KFM61054.1"/>
    </source>
</evidence>
<protein>
    <submittedName>
        <fullName evidence="1">Uncharacterized protein</fullName>
    </submittedName>
</protein>
<sequence>FLYFPFHCFDVNDVWSFSCFSIVSWLEFQYSQASHPWKVKAFSLEGIYLNKMKNVI</sequence>
<proteinExistence type="predicted"/>
<dbReference type="Proteomes" id="UP000054359">
    <property type="component" value="Unassembled WGS sequence"/>
</dbReference>
<feature type="non-terminal residue" evidence="1">
    <location>
        <position position="56"/>
    </location>
</feature>
<accession>A0A087T7G5</accession>
<feature type="non-terminal residue" evidence="1">
    <location>
        <position position="1"/>
    </location>
</feature>
<dbReference type="AlphaFoldDB" id="A0A087T7G5"/>
<reference evidence="1 2" key="1">
    <citation type="submission" date="2013-11" db="EMBL/GenBank/DDBJ databases">
        <title>Genome sequencing of Stegodyphus mimosarum.</title>
        <authorList>
            <person name="Bechsgaard J."/>
        </authorList>
    </citation>
    <scope>NUCLEOTIDE SEQUENCE [LARGE SCALE GENOMIC DNA]</scope>
</reference>